<evidence type="ECO:0008006" key="4">
    <source>
        <dbReference type="Google" id="ProtNLM"/>
    </source>
</evidence>
<feature type="signal peptide" evidence="1">
    <location>
        <begin position="1"/>
        <end position="21"/>
    </location>
</feature>
<feature type="chain" id="PRO_5047170484" description="Lipoprotein" evidence="1">
    <location>
        <begin position="22"/>
        <end position="51"/>
    </location>
</feature>
<evidence type="ECO:0000313" key="3">
    <source>
        <dbReference type="Proteomes" id="UP000625247"/>
    </source>
</evidence>
<reference evidence="2 3" key="1">
    <citation type="journal article" date="2020" name="FEMS Microbiol. Ecol.">
        <title>Temporal dynamics of bacterial communities during seed development and maturation.</title>
        <authorList>
            <person name="Chesneau G."/>
            <person name="Torres-Cortes G."/>
            <person name="Briand M."/>
            <person name="Darrasse A."/>
            <person name="Preveaux A."/>
            <person name="Marais C."/>
            <person name="Jacques M.A."/>
            <person name="Shade A."/>
            <person name="Barret M."/>
        </authorList>
    </citation>
    <scope>NUCLEOTIDE SEQUENCE [LARGE SCALE GENOMIC DNA]</scope>
    <source>
        <strain evidence="2 3">CFBP13723</strain>
    </source>
</reference>
<sequence>MTTFLLAWCAVSAVGTSVALAMIRTGKNRQPDADDTVAGQTPVPVMVRFKP</sequence>
<dbReference type="RefSeq" id="WP_160176714.1">
    <property type="nucleotide sequence ID" value="NZ_JACYNP010000002.1"/>
</dbReference>
<proteinExistence type="predicted"/>
<keyword evidence="3" id="KW-1185">Reference proteome</keyword>
<dbReference type="Proteomes" id="UP000625247">
    <property type="component" value="Unassembled WGS sequence"/>
</dbReference>
<organism evidence="2 3">
    <name type="scientific">Pseudomonas lutea</name>
    <dbReference type="NCBI Taxonomy" id="243924"/>
    <lineage>
        <taxon>Bacteria</taxon>
        <taxon>Pseudomonadati</taxon>
        <taxon>Pseudomonadota</taxon>
        <taxon>Gammaproteobacteria</taxon>
        <taxon>Pseudomonadales</taxon>
        <taxon>Pseudomonadaceae</taxon>
        <taxon>Pseudomonas</taxon>
    </lineage>
</organism>
<accession>A0ABR9A5V9</accession>
<keyword evidence="1" id="KW-0732">Signal</keyword>
<protein>
    <recommendedName>
        <fullName evidence="4">Lipoprotein</fullName>
    </recommendedName>
</protein>
<gene>
    <name evidence="2" type="ORF">IFT62_06800</name>
</gene>
<evidence type="ECO:0000313" key="2">
    <source>
        <dbReference type="EMBL" id="MBD8120918.1"/>
    </source>
</evidence>
<name>A0ABR9A5V9_9PSED</name>
<comment type="caution">
    <text evidence="2">The sequence shown here is derived from an EMBL/GenBank/DDBJ whole genome shotgun (WGS) entry which is preliminary data.</text>
</comment>
<dbReference type="EMBL" id="JACYNP010000002">
    <property type="protein sequence ID" value="MBD8120918.1"/>
    <property type="molecule type" value="Genomic_DNA"/>
</dbReference>
<evidence type="ECO:0000256" key="1">
    <source>
        <dbReference type="SAM" id="SignalP"/>
    </source>
</evidence>